<evidence type="ECO:0000313" key="4">
    <source>
        <dbReference type="Proteomes" id="UP000215616"/>
    </source>
</evidence>
<organism evidence="3 4">
    <name type="scientific">Caulobacter vibrioides</name>
    <name type="common">Caulobacter crescentus</name>
    <dbReference type="NCBI Taxonomy" id="155892"/>
    <lineage>
        <taxon>Bacteria</taxon>
        <taxon>Pseudomonadati</taxon>
        <taxon>Pseudomonadota</taxon>
        <taxon>Alphaproteobacteria</taxon>
        <taxon>Caulobacterales</taxon>
        <taxon>Caulobacteraceae</taxon>
        <taxon>Caulobacter</taxon>
    </lineage>
</organism>
<sequence>MQTAHSEDWRPGFAKRAENFPAVCAAAESWRWQPGESIARVAAAVLKGTPSLSIPQRMTLLLYVEHLNQDRLEQNAACVWPSTGLVAEYLGCSESQARANRKALEAAGYLVRDYTRANRPAGVEAYDLRPLMARLEELEGVDDAIREGIAARRAAYSETVAFPMKYSAQAPESRRLEQSQKNLMSSVQEMAAAEPRNHSEKRPSTRPENQNLTGSSNQRPRTRQDRAIGSSERASGFSSAKSEASVYAEMVRQELQTAIQVCPRLAPLIRDTLLANPASATPEDAARVAAAAAEFLPQPERNNDQTAIWGWRKHGIRIVTMMAIALEDPEVRSACSYFGKLATQERGASDLRLNLARILRQSTPNCAD</sequence>
<feature type="region of interest" description="Disordered" evidence="1">
    <location>
        <begin position="167"/>
        <end position="236"/>
    </location>
</feature>
<evidence type="ECO:0000313" key="3">
    <source>
        <dbReference type="EMBL" id="OYW98064.1"/>
    </source>
</evidence>
<dbReference type="InterPro" id="IPR005090">
    <property type="entry name" value="RepC_N"/>
</dbReference>
<evidence type="ECO:0000256" key="1">
    <source>
        <dbReference type="SAM" id="MobiDB-lite"/>
    </source>
</evidence>
<feature type="compositionally biased region" description="Polar residues" evidence="1">
    <location>
        <begin position="206"/>
        <end position="219"/>
    </location>
</feature>
<gene>
    <name evidence="3" type="ORF">B7Z12_20515</name>
</gene>
<proteinExistence type="predicted"/>
<comment type="caution">
    <text evidence="3">The sequence shown here is derived from an EMBL/GenBank/DDBJ whole genome shotgun (WGS) entry which is preliminary data.</text>
</comment>
<accession>A0A258CQV7</accession>
<feature type="compositionally biased region" description="Polar residues" evidence="1">
    <location>
        <begin position="179"/>
        <end position="188"/>
    </location>
</feature>
<dbReference type="AlphaFoldDB" id="A0A258CQV7"/>
<dbReference type="Proteomes" id="UP000215616">
    <property type="component" value="Unassembled WGS sequence"/>
</dbReference>
<reference evidence="3 4" key="1">
    <citation type="submission" date="2017-03" db="EMBL/GenBank/DDBJ databases">
        <title>Lifting the veil on microbial sulfur biogeochemistry in mining wastewaters.</title>
        <authorList>
            <person name="Kantor R.S."/>
            <person name="Colenbrander Nelson T."/>
            <person name="Marshall S."/>
            <person name="Bennett D."/>
            <person name="Apte S."/>
            <person name="Camacho D."/>
            <person name="Thomas B.C."/>
            <person name="Warren L.A."/>
            <person name="Banfield J.F."/>
        </authorList>
    </citation>
    <scope>NUCLEOTIDE SEQUENCE [LARGE SCALE GENOMIC DNA]</scope>
    <source>
        <strain evidence="3">32-67-7</strain>
    </source>
</reference>
<evidence type="ECO:0000259" key="2">
    <source>
        <dbReference type="Pfam" id="PF03428"/>
    </source>
</evidence>
<dbReference type="InterPro" id="IPR036388">
    <property type="entry name" value="WH-like_DNA-bd_sf"/>
</dbReference>
<dbReference type="EMBL" id="NCDQ01000555">
    <property type="protein sequence ID" value="OYW98064.1"/>
    <property type="molecule type" value="Genomic_DNA"/>
</dbReference>
<feature type="compositionally biased region" description="Basic and acidic residues" evidence="1">
    <location>
        <begin position="195"/>
        <end position="205"/>
    </location>
</feature>
<dbReference type="Gene3D" id="1.10.10.10">
    <property type="entry name" value="Winged helix-like DNA-binding domain superfamily/Winged helix DNA-binding domain"/>
    <property type="match status" value="1"/>
</dbReference>
<name>A0A258CQV7_CAUVI</name>
<protein>
    <recommendedName>
        <fullName evidence="2">Plasmid replication protein C N-terminal domain-containing protein</fullName>
    </recommendedName>
</protein>
<feature type="domain" description="Plasmid replication protein C N-terminal" evidence="2">
    <location>
        <begin position="48"/>
        <end position="155"/>
    </location>
</feature>
<dbReference type="Pfam" id="PF03428">
    <property type="entry name" value="RP-C"/>
    <property type="match status" value="1"/>
</dbReference>